<dbReference type="GO" id="GO:0045931">
    <property type="term" value="P:positive regulation of mitotic cell cycle"/>
    <property type="evidence" value="ECO:0007669"/>
    <property type="project" value="TreeGrafter"/>
</dbReference>
<dbReference type="EMBL" id="JBBPFD010000007">
    <property type="protein sequence ID" value="KAK7919518.1"/>
    <property type="molecule type" value="Genomic_DNA"/>
</dbReference>
<sequence>MSKMEQQDQTRKIEASEALEESTTGVNIKRAQACPGENHKGQIEEVQKAISKLQKNLDMLSAQALCMKTQHQKQLQERENIMDRYKKELSTSLEREKLLEQRVVQQELEWQKNCGDIQSKLYLEHEQLVQELSAARDKVNAELVETKIQLQELTVLLQCVTKERDQALQRCIPDTELQTSDEIIALKQQNCRLQAVVSEMRKQMEELSCTSLLHSTDNNVNKEVEISKKDIQHLEPSITNVNEKKSSCVCSCGRVNSENSASAQLRSRLKQAALCIARLNRDRQQLIEICNRLRAQVCTADVLNQSYRSCTKQHRVYESTNNLKVENLENEPRVHVDRELLTTQLQANKQSEESLPSLSALWALLDQKPSQDFSEDNSENPVNVQPEVPGGAQMEVCGVSAPVHKQSTAKPPPKRRLLKTSAKSARIRNYNIKD</sequence>
<keyword evidence="1" id="KW-0175">Coiled coil</keyword>
<accession>A0AAW0PLA8</accession>
<feature type="region of interest" description="Disordered" evidence="2">
    <location>
        <begin position="1"/>
        <end position="29"/>
    </location>
</feature>
<dbReference type="AlphaFoldDB" id="A0AAW0PLA8"/>
<organism evidence="3 4">
    <name type="scientific">Mugilogobius chulae</name>
    <name type="common">yellowstripe goby</name>
    <dbReference type="NCBI Taxonomy" id="88201"/>
    <lineage>
        <taxon>Eukaryota</taxon>
        <taxon>Metazoa</taxon>
        <taxon>Chordata</taxon>
        <taxon>Craniata</taxon>
        <taxon>Vertebrata</taxon>
        <taxon>Euteleostomi</taxon>
        <taxon>Actinopterygii</taxon>
        <taxon>Neopterygii</taxon>
        <taxon>Teleostei</taxon>
        <taxon>Neoteleostei</taxon>
        <taxon>Acanthomorphata</taxon>
        <taxon>Gobiaria</taxon>
        <taxon>Gobiiformes</taxon>
        <taxon>Gobioidei</taxon>
        <taxon>Gobiidae</taxon>
        <taxon>Gobionellinae</taxon>
        <taxon>Mugilogobius</taxon>
    </lineage>
</organism>
<evidence type="ECO:0000313" key="4">
    <source>
        <dbReference type="Proteomes" id="UP001460270"/>
    </source>
</evidence>
<dbReference type="GO" id="GO:0005814">
    <property type="term" value="C:centriole"/>
    <property type="evidence" value="ECO:0007669"/>
    <property type="project" value="TreeGrafter"/>
</dbReference>
<dbReference type="PANTHER" id="PTHR46725:SF1">
    <property type="entry name" value="COILED-COIL DOMAIN-CONTAINING PROTEIN 57"/>
    <property type="match status" value="1"/>
</dbReference>
<keyword evidence="4" id="KW-1185">Reference proteome</keyword>
<proteinExistence type="predicted"/>
<dbReference type="GO" id="GO:0005876">
    <property type="term" value="C:spindle microtubule"/>
    <property type="evidence" value="ECO:0007669"/>
    <property type="project" value="TreeGrafter"/>
</dbReference>
<name>A0AAW0PLA8_9GOBI</name>
<dbReference type="Proteomes" id="UP001460270">
    <property type="component" value="Unassembled WGS sequence"/>
</dbReference>
<evidence type="ECO:0000313" key="3">
    <source>
        <dbReference type="EMBL" id="KAK7919518.1"/>
    </source>
</evidence>
<evidence type="ECO:0000256" key="1">
    <source>
        <dbReference type="SAM" id="Coils"/>
    </source>
</evidence>
<gene>
    <name evidence="3" type="ORF">WMY93_010802</name>
</gene>
<dbReference type="GO" id="GO:0007099">
    <property type="term" value="P:centriole replication"/>
    <property type="evidence" value="ECO:0007669"/>
    <property type="project" value="TreeGrafter"/>
</dbReference>
<dbReference type="GO" id="GO:0007020">
    <property type="term" value="P:microtubule nucleation"/>
    <property type="evidence" value="ECO:0007669"/>
    <property type="project" value="TreeGrafter"/>
</dbReference>
<dbReference type="GO" id="GO:0060271">
    <property type="term" value="P:cilium assembly"/>
    <property type="evidence" value="ECO:0007669"/>
    <property type="project" value="TreeGrafter"/>
</dbReference>
<dbReference type="GO" id="GO:0034451">
    <property type="term" value="C:centriolar satellite"/>
    <property type="evidence" value="ECO:0007669"/>
    <property type="project" value="TreeGrafter"/>
</dbReference>
<protein>
    <recommendedName>
        <fullName evidence="5">Coiled-coil domain-containing protein 57</fullName>
    </recommendedName>
</protein>
<feature type="compositionally biased region" description="Basic and acidic residues" evidence="2">
    <location>
        <begin position="1"/>
        <end position="15"/>
    </location>
</feature>
<dbReference type="PANTHER" id="PTHR46725">
    <property type="entry name" value="COILED-COIL DOMAIN-CONTAINING PROTEIN 57"/>
    <property type="match status" value="1"/>
</dbReference>
<evidence type="ECO:0000256" key="2">
    <source>
        <dbReference type="SAM" id="MobiDB-lite"/>
    </source>
</evidence>
<feature type="region of interest" description="Disordered" evidence="2">
    <location>
        <begin position="403"/>
        <end position="434"/>
    </location>
</feature>
<comment type="caution">
    <text evidence="3">The sequence shown here is derived from an EMBL/GenBank/DDBJ whole genome shotgun (WGS) entry which is preliminary data.</text>
</comment>
<feature type="region of interest" description="Disordered" evidence="2">
    <location>
        <begin position="370"/>
        <end position="390"/>
    </location>
</feature>
<reference evidence="4" key="1">
    <citation type="submission" date="2024-04" db="EMBL/GenBank/DDBJ databases">
        <title>Salinicola lusitanus LLJ914,a marine bacterium isolated from the Okinawa Trough.</title>
        <authorList>
            <person name="Li J."/>
        </authorList>
    </citation>
    <scope>NUCLEOTIDE SEQUENCE [LARGE SCALE GENOMIC DNA]</scope>
</reference>
<evidence type="ECO:0008006" key="5">
    <source>
        <dbReference type="Google" id="ProtNLM"/>
    </source>
</evidence>
<dbReference type="InterPro" id="IPR042481">
    <property type="entry name" value="CCDC57"/>
</dbReference>
<feature type="coiled-coil region" evidence="1">
    <location>
        <begin position="36"/>
        <end position="206"/>
    </location>
</feature>